<dbReference type="Gene3D" id="1.10.20.10">
    <property type="entry name" value="Histone, subunit A"/>
    <property type="match status" value="1"/>
</dbReference>
<dbReference type="SMART" id="SM00428">
    <property type="entry name" value="H3"/>
    <property type="match status" value="1"/>
</dbReference>
<dbReference type="GO" id="GO:0000786">
    <property type="term" value="C:nucleosome"/>
    <property type="evidence" value="ECO:0007669"/>
    <property type="project" value="UniProtKB-KW"/>
</dbReference>
<dbReference type="Pfam" id="PF00125">
    <property type="entry name" value="Histone"/>
    <property type="match status" value="1"/>
</dbReference>
<dbReference type="SUPFAM" id="SSF47113">
    <property type="entry name" value="Histone-fold"/>
    <property type="match status" value="1"/>
</dbReference>
<feature type="domain" description="Core Histone H2A/H2B/H3" evidence="5">
    <location>
        <begin position="49"/>
        <end position="140"/>
    </location>
</feature>
<evidence type="ECO:0000313" key="7">
    <source>
        <dbReference type="Proteomes" id="UP000474640"/>
    </source>
</evidence>
<protein>
    <recommendedName>
        <fullName evidence="5">Core Histone H2A/H2B/H3 domain-containing protein</fullName>
    </recommendedName>
</protein>
<dbReference type="CDD" id="cd22911">
    <property type="entry name" value="HFD_H3"/>
    <property type="match status" value="1"/>
</dbReference>
<dbReference type="PANTHER" id="PTHR45810:SF1">
    <property type="entry name" value="HISTONE H3-LIKE CENTROMERIC PROTEIN A"/>
    <property type="match status" value="1"/>
</dbReference>
<keyword evidence="4" id="KW-0544">Nucleosome core</keyword>
<evidence type="ECO:0000313" key="6">
    <source>
        <dbReference type="EMBL" id="KAF3267783.1"/>
    </source>
</evidence>
<reference evidence="6 7" key="1">
    <citation type="submission" date="2020-01" db="EMBL/GenBank/DDBJ databases">
        <authorList>
            <person name="Palmer J.M."/>
        </authorList>
    </citation>
    <scope>NUCLEOTIDE SEQUENCE [LARGE SCALE GENOMIC DNA]</scope>
    <source>
        <strain evidence="6 7">TWF970</strain>
    </source>
</reference>
<dbReference type="InterPro" id="IPR007125">
    <property type="entry name" value="H2A/H2B/H3"/>
</dbReference>
<accession>A0A7C8R1U9</accession>
<dbReference type="EMBL" id="JAABOJ010000138">
    <property type="protein sequence ID" value="KAF3267783.1"/>
    <property type="molecule type" value="Genomic_DNA"/>
</dbReference>
<comment type="caution">
    <text evidence="6">The sequence shown here is derived from an EMBL/GenBank/DDBJ whole genome shotgun (WGS) entry which is preliminary data.</text>
</comment>
<dbReference type="GO" id="GO:0003677">
    <property type="term" value="F:DNA binding"/>
    <property type="evidence" value="ECO:0007669"/>
    <property type="project" value="InterPro"/>
</dbReference>
<dbReference type="GO" id="GO:0030527">
    <property type="term" value="F:structural constituent of chromatin"/>
    <property type="evidence" value="ECO:0007669"/>
    <property type="project" value="InterPro"/>
</dbReference>
<dbReference type="GO" id="GO:0046982">
    <property type="term" value="F:protein heterodimerization activity"/>
    <property type="evidence" value="ECO:0007669"/>
    <property type="project" value="InterPro"/>
</dbReference>
<dbReference type="PRINTS" id="PR00622">
    <property type="entry name" value="HISTONEH3"/>
</dbReference>
<dbReference type="InterPro" id="IPR000164">
    <property type="entry name" value="Histone_H3/CENP-A"/>
</dbReference>
<sequence length="165" mass="18519">MSSISSLSEISSTALQELETEVNMARSFATASARAMYQEKHGRAAPGTTVALREIRKYQKFTGLLIPRRPFRRLIREVTHGIVSGSYWAENDPRWTKEGMEAVQEAAEAWLTNMFANVCLLAIHRKKVTINVDDMRLYSKISLDFIQSSAWHNYVYTGAGGSLAS</sequence>
<gene>
    <name evidence="6" type="ORF">TWF970_001833</name>
</gene>
<dbReference type="AlphaFoldDB" id="A0A7C8R1U9"/>
<evidence type="ECO:0000259" key="5">
    <source>
        <dbReference type="Pfam" id="PF00125"/>
    </source>
</evidence>
<evidence type="ECO:0000256" key="4">
    <source>
        <dbReference type="ARBA" id="ARBA00023269"/>
    </source>
</evidence>
<organism evidence="6 7">
    <name type="scientific">Orbilia oligospora</name>
    <name type="common">Nematode-trapping fungus</name>
    <name type="synonym">Arthrobotrys oligospora</name>
    <dbReference type="NCBI Taxonomy" id="2813651"/>
    <lineage>
        <taxon>Eukaryota</taxon>
        <taxon>Fungi</taxon>
        <taxon>Dikarya</taxon>
        <taxon>Ascomycota</taxon>
        <taxon>Pezizomycotina</taxon>
        <taxon>Orbiliomycetes</taxon>
        <taxon>Orbiliales</taxon>
        <taxon>Orbiliaceae</taxon>
        <taxon>Orbilia</taxon>
    </lineage>
</organism>
<keyword evidence="3" id="KW-0158">Chromosome</keyword>
<name>A0A7C8R1U9_ORBOL</name>
<proteinExistence type="inferred from homology"/>
<comment type="subcellular location">
    <subcellularLocation>
        <location evidence="1">Chromosome</location>
    </subcellularLocation>
</comment>
<evidence type="ECO:0000256" key="2">
    <source>
        <dbReference type="ARBA" id="ARBA00010343"/>
    </source>
</evidence>
<keyword evidence="4" id="KW-0238">DNA-binding</keyword>
<evidence type="ECO:0000256" key="1">
    <source>
        <dbReference type="ARBA" id="ARBA00004286"/>
    </source>
</evidence>
<dbReference type="PANTHER" id="PTHR45810">
    <property type="entry name" value="HISTONE H3.2"/>
    <property type="match status" value="1"/>
</dbReference>
<comment type="similarity">
    <text evidence="2">Belongs to the histone H3 family.</text>
</comment>
<dbReference type="Proteomes" id="UP000474640">
    <property type="component" value="Unassembled WGS sequence"/>
</dbReference>
<dbReference type="InterPro" id="IPR009072">
    <property type="entry name" value="Histone-fold"/>
</dbReference>
<evidence type="ECO:0000256" key="3">
    <source>
        <dbReference type="ARBA" id="ARBA00022454"/>
    </source>
</evidence>